<dbReference type="InterPro" id="IPR043502">
    <property type="entry name" value="DNA/RNA_pol_sf"/>
</dbReference>
<gene>
    <name evidence="1" type="ORF">AMFAPHJD_00009</name>
</gene>
<evidence type="ECO:0008006" key="2">
    <source>
        <dbReference type="Google" id="ProtNLM"/>
    </source>
</evidence>
<sequence>MTEGDLVSSSKEAITHVKEILDELELTLHPEKTVIKNFSEGVDFLGFTVYIGHKVPRKEAVKKYKDAVRRVTRRNLPINLEMVIVKLNPIIVRGAFLIKLFLKVFGATITR</sequence>
<dbReference type="AlphaFoldDB" id="A0A7G9Z5V0"/>
<accession>A0A7G9Z5V0</accession>
<name>A0A7G9Z5V0_9EURY</name>
<protein>
    <recommendedName>
        <fullName evidence="2">Reverse transcriptase domain-containing protein</fullName>
    </recommendedName>
</protein>
<reference evidence="1" key="1">
    <citation type="submission" date="2020-06" db="EMBL/GenBank/DDBJ databases">
        <title>Unique genomic features of the anaerobic methanotrophic archaea.</title>
        <authorList>
            <person name="Chadwick G.L."/>
            <person name="Skennerton C.T."/>
            <person name="Laso-Perez R."/>
            <person name="Leu A.O."/>
            <person name="Speth D.R."/>
            <person name="Yu H."/>
            <person name="Morgan-Lang C."/>
            <person name="Hatzenpichler R."/>
            <person name="Goudeau D."/>
            <person name="Malmstrom R."/>
            <person name="Brazelton W.J."/>
            <person name="Woyke T."/>
            <person name="Hallam S.J."/>
            <person name="Tyson G.W."/>
            <person name="Wegener G."/>
            <person name="Boetius A."/>
            <person name="Orphan V."/>
        </authorList>
    </citation>
    <scope>NUCLEOTIDE SEQUENCE</scope>
</reference>
<dbReference type="EMBL" id="MT631624">
    <property type="protein sequence ID" value="QNO55634.1"/>
    <property type="molecule type" value="Genomic_DNA"/>
</dbReference>
<evidence type="ECO:0000313" key="1">
    <source>
        <dbReference type="EMBL" id="QNO55634.1"/>
    </source>
</evidence>
<proteinExistence type="predicted"/>
<organism evidence="1">
    <name type="scientific">Candidatus Methanophaga sp. ANME-1 ERB7</name>
    <dbReference type="NCBI Taxonomy" id="2759913"/>
    <lineage>
        <taxon>Archaea</taxon>
        <taxon>Methanobacteriati</taxon>
        <taxon>Methanobacteriota</taxon>
        <taxon>Stenosarchaea group</taxon>
        <taxon>Methanomicrobia</taxon>
        <taxon>Candidatus Methanophagales</taxon>
        <taxon>Candidatus Methanophagaceae</taxon>
        <taxon>Candidatus Methanophaga</taxon>
    </lineage>
</organism>
<dbReference type="SUPFAM" id="SSF56672">
    <property type="entry name" value="DNA/RNA polymerases"/>
    <property type="match status" value="1"/>
</dbReference>